<evidence type="ECO:0000259" key="2">
    <source>
        <dbReference type="Pfam" id="PF03703"/>
    </source>
</evidence>
<feature type="domain" description="YdbS-like PH" evidence="2">
    <location>
        <begin position="63"/>
        <end position="131"/>
    </location>
</feature>
<feature type="transmembrane region" description="Helical" evidence="1">
    <location>
        <begin position="44"/>
        <end position="65"/>
    </location>
</feature>
<evidence type="ECO:0000313" key="3">
    <source>
        <dbReference type="EMBL" id="KTD79191.1"/>
    </source>
</evidence>
<name>A0A0W1AD23_9GAMM</name>
<evidence type="ECO:0000313" key="4">
    <source>
        <dbReference type="Proteomes" id="UP000054729"/>
    </source>
</evidence>
<dbReference type="AlphaFoldDB" id="A0A0W1AD23"/>
<dbReference type="OrthoDB" id="3378680at2"/>
<keyword evidence="1 3" id="KW-0812">Transmembrane</keyword>
<dbReference type="PANTHER" id="PTHR37938">
    <property type="entry name" value="BLL0215 PROTEIN"/>
    <property type="match status" value="1"/>
</dbReference>
<dbReference type="PANTHER" id="PTHR37938:SF1">
    <property type="entry name" value="BLL0215 PROTEIN"/>
    <property type="match status" value="1"/>
</dbReference>
<organism evidence="3 4">
    <name type="scientific">Legionella waltersii</name>
    <dbReference type="NCBI Taxonomy" id="66969"/>
    <lineage>
        <taxon>Bacteria</taxon>
        <taxon>Pseudomonadati</taxon>
        <taxon>Pseudomonadota</taxon>
        <taxon>Gammaproteobacteria</taxon>
        <taxon>Legionellales</taxon>
        <taxon>Legionellaceae</taxon>
        <taxon>Legionella</taxon>
    </lineage>
</organism>
<comment type="caution">
    <text evidence="3">The sequence shown here is derived from an EMBL/GenBank/DDBJ whole genome shotgun (WGS) entry which is preliminary data.</text>
</comment>
<dbReference type="Pfam" id="PF03703">
    <property type="entry name" value="bPH_2"/>
    <property type="match status" value="1"/>
</dbReference>
<proteinExistence type="predicted"/>
<dbReference type="EMBL" id="LNZB01000036">
    <property type="protein sequence ID" value="KTD79191.1"/>
    <property type="molecule type" value="Genomic_DNA"/>
</dbReference>
<gene>
    <name evidence="3" type="ORF">Lwal_1263</name>
</gene>
<protein>
    <submittedName>
        <fullName evidence="3">Transmembrane protein</fullName>
    </submittedName>
</protein>
<sequence length="150" mass="17137">MIEKNSESNVVYFARLHLIIFLGPLLGVAIAIGIYSYVVQLQEISLFIGCFALLWVFMTWVTYYFSSLTIKPKQVIIRTGIIVRQTVDIPLNKIETIDIRQSIIGSIFSYGTLMITGTGGTKYQINYLSKPLTCRRYIEQLMNETQPSNR</sequence>
<dbReference type="Proteomes" id="UP000054729">
    <property type="component" value="Unassembled WGS sequence"/>
</dbReference>
<dbReference type="RefSeq" id="WP_058479973.1">
    <property type="nucleotide sequence ID" value="NZ_CAAAIQ010000007.1"/>
</dbReference>
<feature type="transmembrane region" description="Helical" evidence="1">
    <location>
        <begin position="12"/>
        <end position="38"/>
    </location>
</feature>
<dbReference type="STRING" id="66969.Lwal_1263"/>
<keyword evidence="1" id="KW-1133">Transmembrane helix</keyword>
<accession>A0A0W1AD23</accession>
<reference evidence="3 4" key="1">
    <citation type="submission" date="2015-11" db="EMBL/GenBank/DDBJ databases">
        <title>Genomic analysis of 38 Legionella species identifies large and diverse effector repertoires.</title>
        <authorList>
            <person name="Burstein D."/>
            <person name="Amaro F."/>
            <person name="Zusman T."/>
            <person name="Lifshitz Z."/>
            <person name="Cohen O."/>
            <person name="Gilbert J.A."/>
            <person name="Pupko T."/>
            <person name="Shuman H.A."/>
            <person name="Segal G."/>
        </authorList>
    </citation>
    <scope>NUCLEOTIDE SEQUENCE [LARGE SCALE GENOMIC DNA]</scope>
    <source>
        <strain evidence="3 4">ATCC 51914</strain>
    </source>
</reference>
<dbReference type="InterPro" id="IPR005182">
    <property type="entry name" value="YdbS-like_PH"/>
</dbReference>
<keyword evidence="1" id="KW-0472">Membrane</keyword>
<evidence type="ECO:0000256" key="1">
    <source>
        <dbReference type="SAM" id="Phobius"/>
    </source>
</evidence>
<keyword evidence="4" id="KW-1185">Reference proteome</keyword>
<dbReference type="PATRIC" id="fig|66969.6.peg.1388"/>